<dbReference type="EMBL" id="CADCUB010000088">
    <property type="protein sequence ID" value="CAA9329804.1"/>
    <property type="molecule type" value="Genomic_DNA"/>
</dbReference>
<gene>
    <name evidence="3" type="ORF">AVDCRST_MAG07-1671</name>
</gene>
<feature type="domain" description="WYL" evidence="1">
    <location>
        <begin position="708"/>
        <end position="769"/>
    </location>
</feature>
<proteinExistence type="predicted"/>
<protein>
    <submittedName>
        <fullName evidence="3">DNA-binding protein</fullName>
    </submittedName>
</protein>
<feature type="domain" description="Helicase XPB/Ssl2 N-terminal" evidence="2">
    <location>
        <begin position="492"/>
        <end position="614"/>
    </location>
</feature>
<name>A0A6J4LEA1_9ACTN</name>
<evidence type="ECO:0000259" key="1">
    <source>
        <dbReference type="Pfam" id="PF13280"/>
    </source>
</evidence>
<sequence>MDPAARSLADWLRSWPDERLARLLQARPDLAVPVPPDLGVLAARAAVRLSVLRALEQLDAFVLALLDGLVLAEDTTSTQALLRLVGDAAPADAVSAGVERLVDLALVWGPPDRLHVVGPVRDVVAPSAAGLGRPVQTLLARLRVKDVAPVAQRLGVEGVGGIVELFGDGDRLAALLATAGEPERRVLETLADGSPLGQVRDAKRPSAPDDSSPVRWLLARGLLVPLDDDTVELPREVGLAVRGAAALGDVRPTPPALETTPAPDLDSAATLAAAQAVQRTEALLEGWAANPPGVLRAGGLGVRELRRAAALVEADEAEAALLVEVAAAAGLVDQTPGLDPEWVPTPAYDTWLAAPPERRWTALARAWVSMPRLPGLVGERDDRDKVLAPLGPDVERPGAPAERRRVLEVLAGAPAGHAVTPASVSRLLVWSAPRRGGRLRDVVHRWTLSEAERLGLTGRGGLSRSARALLDGDDAEAARRLGAALPQPLDHVLVQPDLTVVAPGPLERELARELALAADVESTGGATVYRVSETSVRRALDSGRTASDLHELFRTRSRTPVPQALTYLVDDVARRHGRMRVGVASTYLRCDDEALLSEVLVARRVQPLHLRRLAPTVLVSSSPLDVVLEALRAGGFAPAAEAPDGGLLLRGADARRTPLRARPHRHTEPSLPPEQAALSVTALRAGDLAARAARRAPVTTSRSTTADTLAFLQSAARERRQVWLGYVDAQGRATSRVVEPRGVEGGFITAWDHLRQEDRTFALHRVTGVADVEPD</sequence>
<dbReference type="InterPro" id="IPR032830">
    <property type="entry name" value="XPB/Ssl2_N"/>
</dbReference>
<evidence type="ECO:0000259" key="2">
    <source>
        <dbReference type="Pfam" id="PF13625"/>
    </source>
</evidence>
<keyword evidence="3" id="KW-0238">DNA-binding</keyword>
<evidence type="ECO:0000313" key="3">
    <source>
        <dbReference type="EMBL" id="CAA9329804.1"/>
    </source>
</evidence>
<dbReference type="PROSITE" id="PS52050">
    <property type="entry name" value="WYL"/>
    <property type="match status" value="1"/>
</dbReference>
<dbReference type="Pfam" id="PF13280">
    <property type="entry name" value="WYL"/>
    <property type="match status" value="1"/>
</dbReference>
<reference evidence="3" key="1">
    <citation type="submission" date="2020-02" db="EMBL/GenBank/DDBJ databases">
        <authorList>
            <person name="Meier V. D."/>
        </authorList>
    </citation>
    <scope>NUCLEOTIDE SEQUENCE</scope>
    <source>
        <strain evidence="3">AVDCRST_MAG07</strain>
    </source>
</reference>
<dbReference type="AlphaFoldDB" id="A0A6J4LEA1"/>
<organism evidence="3">
    <name type="scientific">uncultured Frankineae bacterium</name>
    <dbReference type="NCBI Taxonomy" id="437475"/>
    <lineage>
        <taxon>Bacteria</taxon>
        <taxon>Bacillati</taxon>
        <taxon>Actinomycetota</taxon>
        <taxon>Actinomycetes</taxon>
        <taxon>Frankiales</taxon>
        <taxon>environmental samples</taxon>
    </lineage>
</organism>
<dbReference type="GO" id="GO:0003677">
    <property type="term" value="F:DNA binding"/>
    <property type="evidence" value="ECO:0007669"/>
    <property type="project" value="UniProtKB-KW"/>
</dbReference>
<dbReference type="InterPro" id="IPR026881">
    <property type="entry name" value="WYL_dom"/>
</dbReference>
<accession>A0A6J4LEA1</accession>
<dbReference type="Pfam" id="PF13625">
    <property type="entry name" value="Helicase_C_3"/>
    <property type="match status" value="1"/>
</dbReference>